<reference evidence="1 2" key="1">
    <citation type="submission" date="2006-02" db="EMBL/GenBank/DDBJ databases">
        <authorList>
            <person name="Pinhassi J."/>
            <person name="Pedros-Alio C."/>
            <person name="Ferriera S."/>
            <person name="Johnson J."/>
            <person name="Kravitz S."/>
            <person name="Halpern A."/>
            <person name="Remington K."/>
            <person name="Beeson K."/>
            <person name="Tran B."/>
            <person name="Rogers Y.-H."/>
            <person name="Friedman R."/>
            <person name="Venter J.C."/>
        </authorList>
    </citation>
    <scope>NUCLEOTIDE SEQUENCE [LARGE SCALE GENOMIC DNA]</scope>
    <source>
        <strain evidence="1 2">MED92</strain>
    </source>
</reference>
<proteinExistence type="predicted"/>
<gene>
    <name evidence="1" type="ORF">MED92_17495</name>
</gene>
<organism evidence="1 2">
    <name type="scientific">Neptuniibacter caesariensis</name>
    <dbReference type="NCBI Taxonomy" id="207954"/>
    <lineage>
        <taxon>Bacteria</taxon>
        <taxon>Pseudomonadati</taxon>
        <taxon>Pseudomonadota</taxon>
        <taxon>Gammaproteobacteria</taxon>
        <taxon>Oceanospirillales</taxon>
        <taxon>Oceanospirillaceae</taxon>
        <taxon>Neptuniibacter</taxon>
    </lineage>
</organism>
<protein>
    <submittedName>
        <fullName evidence="1">Uncharacterized protein</fullName>
    </submittedName>
</protein>
<evidence type="ECO:0000313" key="1">
    <source>
        <dbReference type="EMBL" id="EAR59860.1"/>
    </source>
</evidence>
<name>A0A7U8GR64_NEPCE</name>
<sequence length="60" mass="6862">MYDASLDLSGTDMNRELWALYSELTNCLYAMQAQSCSVSEVLAIVKKIQDLQPERREGYL</sequence>
<dbReference type="EMBL" id="AAOW01000030">
    <property type="protein sequence ID" value="EAR59860.1"/>
    <property type="molecule type" value="Genomic_DNA"/>
</dbReference>
<evidence type="ECO:0000313" key="2">
    <source>
        <dbReference type="Proteomes" id="UP000002171"/>
    </source>
</evidence>
<dbReference type="Proteomes" id="UP000002171">
    <property type="component" value="Unassembled WGS sequence"/>
</dbReference>
<accession>A0A7U8GR64</accession>
<dbReference type="AlphaFoldDB" id="A0A7U8GR64"/>
<comment type="caution">
    <text evidence="1">The sequence shown here is derived from an EMBL/GenBank/DDBJ whole genome shotgun (WGS) entry which is preliminary data.</text>
</comment>
<keyword evidence="2" id="KW-1185">Reference proteome</keyword>